<accession>A0A1M7PMU4</accession>
<dbReference type="Proteomes" id="UP000186002">
    <property type="component" value="Unassembled WGS sequence"/>
</dbReference>
<keyword evidence="3" id="KW-1185">Reference proteome</keyword>
<protein>
    <submittedName>
        <fullName evidence="2">Uncharacterized protein</fullName>
    </submittedName>
</protein>
<sequence length="182" mass="19663">MSSLVLTLSANQSMFWASGRKRSGSGMRARLSEDAQRVMHLCGRVFSCAFPYRLRAHPMAGRAGEPSGSLVPSGQSLNPARPATRVRAVGQTLSVNRRKPAMALSVKAACEPACLIKLQNQIHDLRDLSYALSAVLETISGCPQKADSAGLTAASFLALQMRKRHERLADCADRLSLERGRA</sequence>
<dbReference type="STRING" id="735517.SAMN05444272_4511"/>
<organism evidence="2 3">
    <name type="scientific">Roseibium suaedae</name>
    <dbReference type="NCBI Taxonomy" id="735517"/>
    <lineage>
        <taxon>Bacteria</taxon>
        <taxon>Pseudomonadati</taxon>
        <taxon>Pseudomonadota</taxon>
        <taxon>Alphaproteobacteria</taxon>
        <taxon>Hyphomicrobiales</taxon>
        <taxon>Stappiaceae</taxon>
        <taxon>Roseibium</taxon>
    </lineage>
</organism>
<evidence type="ECO:0000256" key="1">
    <source>
        <dbReference type="SAM" id="MobiDB-lite"/>
    </source>
</evidence>
<feature type="region of interest" description="Disordered" evidence="1">
    <location>
        <begin position="61"/>
        <end position="85"/>
    </location>
</feature>
<name>A0A1M7PMU4_9HYPH</name>
<dbReference type="EMBL" id="FRBW01000009">
    <property type="protein sequence ID" value="SHN18408.1"/>
    <property type="molecule type" value="Genomic_DNA"/>
</dbReference>
<proteinExistence type="predicted"/>
<evidence type="ECO:0000313" key="3">
    <source>
        <dbReference type="Proteomes" id="UP000186002"/>
    </source>
</evidence>
<gene>
    <name evidence="2" type="ORF">SAMN05444272_4511</name>
</gene>
<reference evidence="2 3" key="1">
    <citation type="submission" date="2016-11" db="EMBL/GenBank/DDBJ databases">
        <authorList>
            <person name="Jaros S."/>
            <person name="Januszkiewicz K."/>
            <person name="Wedrychowicz H."/>
        </authorList>
    </citation>
    <scope>NUCLEOTIDE SEQUENCE [LARGE SCALE GENOMIC DNA]</scope>
    <source>
        <strain evidence="2 3">DSM 22153</strain>
    </source>
</reference>
<evidence type="ECO:0000313" key="2">
    <source>
        <dbReference type="EMBL" id="SHN18408.1"/>
    </source>
</evidence>
<dbReference type="AlphaFoldDB" id="A0A1M7PMU4"/>